<dbReference type="Pfam" id="PF20174">
    <property type="entry name" value="DUF6540"/>
    <property type="match status" value="1"/>
</dbReference>
<sequence length="97" mass="10739">MAQRPVWLAKSRGSKSQRSHFAIFIPNAADATKDPNVRSDSCKGTLIHVVGTPMNGYGHEFKRNYDCSPSQSLEKLVHIGCVNSDYIVDPPTETLYS</sequence>
<organism evidence="1 2">
    <name type="scientific">Tolypocladium ophioglossoides (strain CBS 100239)</name>
    <name type="common">Snaketongue truffleclub</name>
    <name type="synonym">Elaphocordyceps ophioglossoides</name>
    <dbReference type="NCBI Taxonomy" id="1163406"/>
    <lineage>
        <taxon>Eukaryota</taxon>
        <taxon>Fungi</taxon>
        <taxon>Dikarya</taxon>
        <taxon>Ascomycota</taxon>
        <taxon>Pezizomycotina</taxon>
        <taxon>Sordariomycetes</taxon>
        <taxon>Hypocreomycetidae</taxon>
        <taxon>Hypocreales</taxon>
        <taxon>Ophiocordycipitaceae</taxon>
        <taxon>Tolypocladium</taxon>
    </lineage>
</organism>
<keyword evidence="2" id="KW-1185">Reference proteome</keyword>
<accession>A0A0L0N0V6</accession>
<proteinExistence type="predicted"/>
<dbReference type="AlphaFoldDB" id="A0A0L0N0V6"/>
<dbReference type="STRING" id="1163406.A0A0L0N0V6"/>
<reference evidence="1 2" key="1">
    <citation type="journal article" date="2015" name="BMC Genomics">
        <title>The genome of the truffle-parasite Tolypocladium ophioglossoides and the evolution of antifungal peptaibiotics.</title>
        <authorList>
            <person name="Quandt C.A."/>
            <person name="Bushley K.E."/>
            <person name="Spatafora J.W."/>
        </authorList>
    </citation>
    <scope>NUCLEOTIDE SEQUENCE [LARGE SCALE GENOMIC DNA]</scope>
    <source>
        <strain evidence="1 2">CBS 100239</strain>
    </source>
</reference>
<gene>
    <name evidence="1" type="ORF">TOPH_07924</name>
</gene>
<dbReference type="OrthoDB" id="1658288at2759"/>
<evidence type="ECO:0000313" key="2">
    <source>
        <dbReference type="Proteomes" id="UP000036947"/>
    </source>
</evidence>
<name>A0A0L0N0V6_TOLOC</name>
<dbReference type="EMBL" id="LFRF01000036">
    <property type="protein sequence ID" value="KND87420.1"/>
    <property type="molecule type" value="Genomic_DNA"/>
</dbReference>
<dbReference type="InterPro" id="IPR046670">
    <property type="entry name" value="DUF6540"/>
</dbReference>
<evidence type="ECO:0000313" key="1">
    <source>
        <dbReference type="EMBL" id="KND87420.1"/>
    </source>
</evidence>
<comment type="caution">
    <text evidence="1">The sequence shown here is derived from an EMBL/GenBank/DDBJ whole genome shotgun (WGS) entry which is preliminary data.</text>
</comment>
<protein>
    <submittedName>
        <fullName evidence="1">Uncharacterized protein</fullName>
    </submittedName>
</protein>
<dbReference type="Proteomes" id="UP000036947">
    <property type="component" value="Unassembled WGS sequence"/>
</dbReference>